<dbReference type="AlphaFoldDB" id="A0A0L8BRL8"/>
<keyword evidence="6 12" id="KW-1003">Cell membrane</keyword>
<proteinExistence type="inferred from homology"/>
<dbReference type="InterPro" id="IPR000515">
    <property type="entry name" value="MetI-like"/>
</dbReference>
<name>A0A0L8BRL8_ENSAD</name>
<evidence type="ECO:0000256" key="9">
    <source>
        <dbReference type="ARBA" id="ARBA00023136"/>
    </source>
</evidence>
<comment type="similarity">
    <text evidence="2 11">Belongs to the binding-protein-dependent transport system permease family.</text>
</comment>
<dbReference type="GO" id="GO:0055085">
    <property type="term" value="P:transmembrane transport"/>
    <property type="evidence" value="ECO:0007669"/>
    <property type="project" value="InterPro"/>
</dbReference>
<dbReference type="PROSITE" id="PS50928">
    <property type="entry name" value="ABC_TM1"/>
    <property type="match status" value="1"/>
</dbReference>
<dbReference type="GO" id="GO:0005886">
    <property type="term" value="C:plasma membrane"/>
    <property type="evidence" value="ECO:0007669"/>
    <property type="project" value="UniProtKB-SubCell"/>
</dbReference>
<dbReference type="RefSeq" id="WP_053250237.1">
    <property type="nucleotide sequence ID" value="NZ_LGAP01000012.1"/>
</dbReference>
<evidence type="ECO:0000256" key="10">
    <source>
        <dbReference type="ARBA" id="ARBA00037054"/>
    </source>
</evidence>
<evidence type="ECO:0000256" key="6">
    <source>
        <dbReference type="ARBA" id="ARBA00022475"/>
    </source>
</evidence>
<evidence type="ECO:0000256" key="8">
    <source>
        <dbReference type="ARBA" id="ARBA00022989"/>
    </source>
</evidence>
<evidence type="ECO:0000259" key="13">
    <source>
        <dbReference type="PROSITE" id="PS50928"/>
    </source>
</evidence>
<protein>
    <recommendedName>
        <fullName evidence="4 12">sn-glycerol-3-phosphate transport system permease protein UgpE</fullName>
    </recommendedName>
</protein>
<keyword evidence="8 11" id="KW-1133">Transmembrane helix</keyword>
<feature type="transmembrane region" description="Helical" evidence="11">
    <location>
        <begin position="168"/>
        <end position="189"/>
    </location>
</feature>
<evidence type="ECO:0000256" key="5">
    <source>
        <dbReference type="ARBA" id="ARBA00022448"/>
    </source>
</evidence>
<feature type="transmembrane region" description="Helical" evidence="11">
    <location>
        <begin position="210"/>
        <end position="232"/>
    </location>
</feature>
<dbReference type="PANTHER" id="PTHR43744">
    <property type="entry name" value="ABC TRANSPORTER PERMEASE PROTEIN MG189-RELATED-RELATED"/>
    <property type="match status" value="1"/>
</dbReference>
<evidence type="ECO:0000256" key="2">
    <source>
        <dbReference type="ARBA" id="ARBA00009306"/>
    </source>
</evidence>
<comment type="caution">
    <text evidence="14">The sequence shown here is derived from an EMBL/GenBank/DDBJ whole genome shotgun (WGS) entry which is preliminary data.</text>
</comment>
<dbReference type="Proteomes" id="UP000037425">
    <property type="component" value="Unassembled WGS sequence"/>
</dbReference>
<dbReference type="EMBL" id="LGAP01000012">
    <property type="protein sequence ID" value="KOF17154.1"/>
    <property type="molecule type" value="Genomic_DNA"/>
</dbReference>
<evidence type="ECO:0000256" key="3">
    <source>
        <dbReference type="ARBA" id="ARBA00011557"/>
    </source>
</evidence>
<evidence type="ECO:0000256" key="7">
    <source>
        <dbReference type="ARBA" id="ARBA00022692"/>
    </source>
</evidence>
<feature type="domain" description="ABC transmembrane type-1" evidence="13">
    <location>
        <begin position="71"/>
        <end position="292"/>
    </location>
</feature>
<evidence type="ECO:0000256" key="11">
    <source>
        <dbReference type="RuleBase" id="RU363032"/>
    </source>
</evidence>
<evidence type="ECO:0000256" key="4">
    <source>
        <dbReference type="ARBA" id="ARBA00020515"/>
    </source>
</evidence>
<reference evidence="15" key="1">
    <citation type="submission" date="2015-07" db="EMBL/GenBank/DDBJ databases">
        <title>Whole genome sequence of an Ensifer adhaerens strain isolated from a cave pool in the Wind Cave National Park.</title>
        <authorList>
            <person name="Eng W.W.H."/>
            <person name="Gan H.M."/>
            <person name="Barton H.A."/>
            <person name="Savka M.A."/>
        </authorList>
    </citation>
    <scope>NUCLEOTIDE SEQUENCE [LARGE SCALE GENOMIC DNA]</scope>
    <source>
        <strain evidence="15">SD006</strain>
    </source>
</reference>
<dbReference type="OrthoDB" id="9815445at2"/>
<feature type="transmembrane region" description="Helical" evidence="11">
    <location>
        <begin position="7"/>
        <end position="29"/>
    </location>
</feature>
<feature type="transmembrane region" description="Helical" evidence="11">
    <location>
        <begin position="71"/>
        <end position="97"/>
    </location>
</feature>
<accession>A0A0L8BRL8</accession>
<keyword evidence="12" id="KW-0997">Cell inner membrane</keyword>
<comment type="subunit">
    <text evidence="3 12">The complex is composed of two ATP-binding proteins (UgpC), two transmembrane proteins (UgpA and UgpE) and a solute-binding protein (UgpB).</text>
</comment>
<keyword evidence="5 11" id="KW-0813">Transport</keyword>
<dbReference type="Gene3D" id="1.10.3720.10">
    <property type="entry name" value="MetI-like"/>
    <property type="match status" value="1"/>
</dbReference>
<keyword evidence="9 11" id="KW-0472">Membrane</keyword>
<comment type="function">
    <text evidence="10 12">Part of the ABC transporter complex UgpBAEC involved in sn-glycerol-3-phosphate (G3P) import. Probably responsible for the translocation of the substrate across the membrane.</text>
</comment>
<feature type="transmembrane region" description="Helical" evidence="11">
    <location>
        <begin position="103"/>
        <end position="121"/>
    </location>
</feature>
<dbReference type="InterPro" id="IPR035906">
    <property type="entry name" value="MetI-like_sf"/>
</dbReference>
<comment type="subcellular location">
    <subcellularLocation>
        <location evidence="12">Cell inner membrane</location>
        <topology evidence="12">Multi-pass membrane protein</topology>
    </subcellularLocation>
    <subcellularLocation>
        <location evidence="1 11">Cell membrane</location>
        <topology evidence="1 11">Multi-pass membrane protein</topology>
    </subcellularLocation>
</comment>
<dbReference type="Pfam" id="PF00528">
    <property type="entry name" value="BPD_transp_1"/>
    <property type="match status" value="1"/>
</dbReference>
<gene>
    <name evidence="12" type="primary">ugpE</name>
    <name evidence="14" type="ORF">AC244_18245</name>
</gene>
<evidence type="ECO:0000313" key="14">
    <source>
        <dbReference type="EMBL" id="KOF17154.1"/>
    </source>
</evidence>
<evidence type="ECO:0000256" key="1">
    <source>
        <dbReference type="ARBA" id="ARBA00004651"/>
    </source>
</evidence>
<dbReference type="PANTHER" id="PTHR43744:SF8">
    <property type="entry name" value="SN-GLYCEROL-3-PHOSPHATE TRANSPORT SYSTEM PERMEASE PROTEIN UGPE"/>
    <property type="match status" value="1"/>
</dbReference>
<dbReference type="CDD" id="cd06261">
    <property type="entry name" value="TM_PBP2"/>
    <property type="match status" value="1"/>
</dbReference>
<keyword evidence="7 11" id="KW-0812">Transmembrane</keyword>
<dbReference type="SUPFAM" id="SSF161098">
    <property type="entry name" value="MetI-like"/>
    <property type="match status" value="1"/>
</dbReference>
<dbReference type="PATRIC" id="fig|106592.7.peg.1441"/>
<sequence length="305" mass="33057">MVENARSINIVASILLAIGILYIVGPLYLTLSTASQSYEYILTNGLAWVPGTELFTNMAKVIHDTRIPVQMLNSMIVAFSNALATCALSFLSAYAIVYFRIRWAGVVFALILATIMLPLDIRVITTYQVASNIFSPLNAVLDVTGLNALTANMFGAPVHLELSVLNTHFGLVAPLVAHGTGTFLFRQFFLTLPKDLFKAARMDGAGPIRFLIDILLPLARPSVASLFVLTFLSGWTQYLWPLVGASTPDMQTAVVGLARLVPDSDGQVPDFPMIMAGAVLVSLVPLTMIALLQRFLVQGLVLSEK</sequence>
<organism evidence="14 15">
    <name type="scientific">Ensifer adhaerens</name>
    <name type="common">Sinorhizobium morelense</name>
    <dbReference type="NCBI Taxonomy" id="106592"/>
    <lineage>
        <taxon>Bacteria</taxon>
        <taxon>Pseudomonadati</taxon>
        <taxon>Pseudomonadota</taxon>
        <taxon>Alphaproteobacteria</taxon>
        <taxon>Hyphomicrobiales</taxon>
        <taxon>Rhizobiaceae</taxon>
        <taxon>Sinorhizobium/Ensifer group</taxon>
        <taxon>Ensifer</taxon>
    </lineage>
</organism>
<evidence type="ECO:0000313" key="15">
    <source>
        <dbReference type="Proteomes" id="UP000037425"/>
    </source>
</evidence>
<feature type="transmembrane region" description="Helical" evidence="11">
    <location>
        <begin position="271"/>
        <end position="292"/>
    </location>
</feature>
<evidence type="ECO:0000256" key="12">
    <source>
        <dbReference type="RuleBase" id="RU363056"/>
    </source>
</evidence>